<gene>
    <name evidence="3" type="ORF">ACFFIC_08900</name>
</gene>
<evidence type="ECO:0000313" key="3">
    <source>
        <dbReference type="EMBL" id="MFC0385673.1"/>
    </source>
</evidence>
<keyword evidence="2" id="KW-0812">Transmembrane</keyword>
<evidence type="ECO:0000313" key="4">
    <source>
        <dbReference type="Proteomes" id="UP001589789"/>
    </source>
</evidence>
<feature type="region of interest" description="Disordered" evidence="1">
    <location>
        <begin position="1"/>
        <end position="23"/>
    </location>
</feature>
<accession>A0ABV6IPY4</accession>
<dbReference type="Proteomes" id="UP001589789">
    <property type="component" value="Unassembled WGS sequence"/>
</dbReference>
<protein>
    <recommendedName>
        <fullName evidence="5">DUF2474 domain-containing protein</fullName>
    </recommendedName>
</protein>
<dbReference type="RefSeq" id="WP_377049821.1">
    <property type="nucleotide sequence ID" value="NZ_JBHLVZ010000011.1"/>
</dbReference>
<comment type="caution">
    <text evidence="3">The sequence shown here is derived from an EMBL/GenBank/DDBJ whole genome shotgun (WGS) entry which is preliminary data.</text>
</comment>
<evidence type="ECO:0000256" key="1">
    <source>
        <dbReference type="SAM" id="MobiDB-lite"/>
    </source>
</evidence>
<keyword evidence="4" id="KW-1185">Reference proteome</keyword>
<sequence length="56" mass="6267">MHLKHPLDGDQQILPPFSKKEQEPRERLSLRLSLLVIVALSVAAWAGVVALIRLVL</sequence>
<dbReference type="EMBL" id="JBHLVZ010000011">
    <property type="protein sequence ID" value="MFC0385673.1"/>
    <property type="molecule type" value="Genomic_DNA"/>
</dbReference>
<feature type="transmembrane region" description="Helical" evidence="2">
    <location>
        <begin position="28"/>
        <end position="52"/>
    </location>
</feature>
<organism evidence="3 4">
    <name type="scientific">Muricoccus vinaceus</name>
    <dbReference type="NCBI Taxonomy" id="424704"/>
    <lineage>
        <taxon>Bacteria</taxon>
        <taxon>Pseudomonadati</taxon>
        <taxon>Pseudomonadota</taxon>
        <taxon>Alphaproteobacteria</taxon>
        <taxon>Acetobacterales</taxon>
        <taxon>Roseomonadaceae</taxon>
        <taxon>Muricoccus</taxon>
    </lineage>
</organism>
<reference evidence="3 4" key="1">
    <citation type="submission" date="2024-09" db="EMBL/GenBank/DDBJ databases">
        <authorList>
            <person name="Sun Q."/>
            <person name="Mori K."/>
        </authorList>
    </citation>
    <scope>NUCLEOTIDE SEQUENCE [LARGE SCALE GENOMIC DNA]</scope>
    <source>
        <strain evidence="3 4">CCM 7468</strain>
    </source>
</reference>
<keyword evidence="2" id="KW-0472">Membrane</keyword>
<keyword evidence="2" id="KW-1133">Transmembrane helix</keyword>
<evidence type="ECO:0000256" key="2">
    <source>
        <dbReference type="SAM" id="Phobius"/>
    </source>
</evidence>
<name>A0ABV6IPY4_9PROT</name>
<evidence type="ECO:0008006" key="5">
    <source>
        <dbReference type="Google" id="ProtNLM"/>
    </source>
</evidence>
<proteinExistence type="predicted"/>